<comment type="catalytic activity">
    <reaction evidence="1">
        <text>S-ubiquitinyl-[E2 ubiquitin-conjugating enzyme]-L-cysteine + [acceptor protein]-L-lysine = [E2 ubiquitin-conjugating enzyme]-L-cysteine + N(6)-ubiquitinyl-[acceptor protein]-L-lysine.</text>
        <dbReference type="EC" id="2.3.2.26"/>
    </reaction>
</comment>
<reference evidence="10 11" key="1">
    <citation type="journal article" date="2023" name="Sci. Data">
        <title>Genome assembly of the Korean intertidal mud-creeper Batillaria attramentaria.</title>
        <authorList>
            <person name="Patra A.K."/>
            <person name="Ho P.T."/>
            <person name="Jun S."/>
            <person name="Lee S.J."/>
            <person name="Kim Y."/>
            <person name="Won Y.J."/>
        </authorList>
    </citation>
    <scope>NUCLEOTIDE SEQUENCE [LARGE SCALE GENOMIC DNA]</scope>
    <source>
        <strain evidence="10">Wonlab-2016</strain>
    </source>
</reference>
<dbReference type="InterPro" id="IPR050409">
    <property type="entry name" value="E3_ubiq-protein_ligase"/>
</dbReference>
<evidence type="ECO:0000256" key="8">
    <source>
        <dbReference type="SAM" id="Phobius"/>
    </source>
</evidence>
<evidence type="ECO:0000259" key="9">
    <source>
        <dbReference type="PROSITE" id="PS50237"/>
    </source>
</evidence>
<dbReference type="InterPro" id="IPR014756">
    <property type="entry name" value="Ig_E-set"/>
</dbReference>
<keyword evidence="8" id="KW-0812">Transmembrane</keyword>
<dbReference type="SMART" id="SM00119">
    <property type="entry name" value="HECTc"/>
    <property type="match status" value="1"/>
</dbReference>
<evidence type="ECO:0000256" key="1">
    <source>
        <dbReference type="ARBA" id="ARBA00000885"/>
    </source>
</evidence>
<feature type="active site" description="Glycyl thioester intermediate" evidence="7">
    <location>
        <position position="934"/>
    </location>
</feature>
<keyword evidence="4" id="KW-0808">Transferase</keyword>
<keyword evidence="11" id="KW-1185">Reference proteome</keyword>
<gene>
    <name evidence="10" type="ORF">BaRGS_00015378</name>
</gene>
<comment type="pathway">
    <text evidence="2">Protein modification; protein ubiquitination.</text>
</comment>
<dbReference type="InterPro" id="IPR000569">
    <property type="entry name" value="HECT_dom"/>
</dbReference>
<evidence type="ECO:0000313" key="11">
    <source>
        <dbReference type="Proteomes" id="UP001519460"/>
    </source>
</evidence>
<keyword evidence="5 7" id="KW-0833">Ubl conjugation pathway</keyword>
<dbReference type="PANTHER" id="PTHR11254">
    <property type="entry name" value="HECT DOMAIN UBIQUITIN-PROTEIN LIGASE"/>
    <property type="match status" value="1"/>
</dbReference>
<dbReference type="EMBL" id="JACVVK020000093">
    <property type="protein sequence ID" value="KAK7493478.1"/>
    <property type="molecule type" value="Genomic_DNA"/>
</dbReference>
<proteinExistence type="predicted"/>
<dbReference type="InterPro" id="IPR013783">
    <property type="entry name" value="Ig-like_fold"/>
</dbReference>
<dbReference type="FunFam" id="3.30.2160.10:FF:000008">
    <property type="entry name" value="Apoptosis-resistant E3 ubiquitin protein ligase 1"/>
    <property type="match status" value="1"/>
</dbReference>
<sequence length="967" mass="110329">MDVSVGSGDLATGGMSRKKRIVSVVWLVVIVSVVAVFFGRRQLHDRNTTELRTWLSENDFVFLEEHLMKAGIQNKVDLLLQPVELELLHMENHHINDLTSLASSPDNDIKTACKNSDAAMLKAVHNLRSQLKKNRRIVDEKDIRNYFRRKHYPSVSAIILALMLTVLPPGIMLVSNNIDLSRITCDRLPRILPSYDRIQLPRLQIPTSKSAIFEFFTGHYPAPQCCEVLWDWNEPQAVGKTMTFSVRFFQKNKTPYPISDIDNVLVEIVHQNAKVATTMECGSSNPKDVNMARVSFTVHKSGEYIISVMVGGRHIKGSPFTKTFEPGPIDASKTGFMHYTSTVVCAAGTSHPLTIETRDAFNNLAAYRADQSKHFFKLKVEESGTGVRYTPTTQILYSVQEKRLMMFIKMEKEGCYQATVSYGDIKLKNGEFNIIVLSSKDPTAILYISGVLRAKCCVKVSDELSKVNKTVVKRRHNLWYEVRLLACNNEKLERPKKVYLYISPKQLTLKEFYFKIYPRKLFTFRVCPSTKFTFNGFNNQVGAPSFTIDDGAQQLVLASKDRNTIAATFFCFLLQRIGGSETFHDKQTFFNHEVRQLHARRAHTPMPIKIDRSRFLHDSYKTTKSFDLGDWCRLFEVSFTGEEGLDWGGLRREWFELLCTELFDPARSGLFKKLSSSSQSMVHPNPRRPPELKLKYYEFAGKIVGKCLYESSLGRPYRQLVKARFSRSFLAQLIGLRVNYKYFETDDPELYTAKIKFIEENDIDDMELTFTEEEYDDKGQLARTVELIPGGANVKVTGKNKLQYLDALAQYRLANSVKEEVEYFLRGLNELIPDNLLSIFDEYELELLMCGMGTYSLADFKNHHTVCAPSPSFNKVLDWFWTVVAGFTEEQMARLLQFTTGCSQLPPGGFGELNPKIQLSPLHRPNTLPIAHTCFNQLCLPSCDNIELFHRNLLTAINEGCQGFGMV</sequence>
<dbReference type="InterPro" id="IPR035983">
    <property type="entry name" value="Hect_E3_ubiquitin_ligase"/>
</dbReference>
<feature type="transmembrane region" description="Helical" evidence="8">
    <location>
        <begin position="20"/>
        <end position="38"/>
    </location>
</feature>
<dbReference type="SUPFAM" id="SSF56204">
    <property type="entry name" value="Hect, E3 ligase catalytic domain"/>
    <property type="match status" value="1"/>
</dbReference>
<dbReference type="Gene3D" id="2.60.40.10">
    <property type="entry name" value="Immunoglobulins"/>
    <property type="match status" value="1"/>
</dbReference>
<dbReference type="GO" id="GO:0061630">
    <property type="term" value="F:ubiquitin protein ligase activity"/>
    <property type="evidence" value="ECO:0007669"/>
    <property type="project" value="UniProtKB-EC"/>
</dbReference>
<dbReference type="Gene3D" id="3.30.2160.10">
    <property type="entry name" value="Hect, E3 ligase catalytic domain"/>
    <property type="match status" value="1"/>
</dbReference>
<dbReference type="FunFam" id="2.60.40.10:FF:000975">
    <property type="entry name" value="Uncharacterized protein, isoform D"/>
    <property type="match status" value="1"/>
</dbReference>
<dbReference type="Pfam" id="PF25916">
    <property type="entry name" value="AREL1_PH-like"/>
    <property type="match status" value="1"/>
</dbReference>
<dbReference type="CDD" id="cd00078">
    <property type="entry name" value="HECTc"/>
    <property type="match status" value="1"/>
</dbReference>
<protein>
    <recommendedName>
        <fullName evidence="3">HECT-type E3 ubiquitin transferase</fullName>
        <ecNumber evidence="3">2.3.2.26</ecNumber>
    </recommendedName>
</protein>
<comment type="caution">
    <text evidence="10">The sequence shown here is derived from an EMBL/GenBank/DDBJ whole genome shotgun (WGS) entry which is preliminary data.</text>
</comment>
<evidence type="ECO:0000256" key="7">
    <source>
        <dbReference type="PROSITE-ProRule" id="PRU00104"/>
    </source>
</evidence>
<dbReference type="SUPFAM" id="SSF81296">
    <property type="entry name" value="E set domains"/>
    <property type="match status" value="1"/>
</dbReference>
<dbReference type="Gene3D" id="3.90.1750.10">
    <property type="entry name" value="Hect, E3 ligase catalytic domains"/>
    <property type="match status" value="1"/>
</dbReference>
<evidence type="ECO:0000256" key="2">
    <source>
        <dbReference type="ARBA" id="ARBA00004906"/>
    </source>
</evidence>
<feature type="transmembrane region" description="Helical" evidence="8">
    <location>
        <begin position="154"/>
        <end position="174"/>
    </location>
</feature>
<keyword evidence="8" id="KW-0472">Membrane</keyword>
<accession>A0ABD0L1S2</accession>
<dbReference type="Gene3D" id="3.30.2410.10">
    <property type="entry name" value="Hect, E3 ligase catalytic domain"/>
    <property type="match status" value="1"/>
</dbReference>
<dbReference type="Pfam" id="PF00632">
    <property type="entry name" value="HECT"/>
    <property type="match status" value="1"/>
</dbReference>
<evidence type="ECO:0000256" key="5">
    <source>
        <dbReference type="ARBA" id="ARBA00022786"/>
    </source>
</evidence>
<evidence type="ECO:0000313" key="10">
    <source>
        <dbReference type="EMBL" id="KAK7493478.1"/>
    </source>
</evidence>
<evidence type="ECO:0000256" key="4">
    <source>
        <dbReference type="ARBA" id="ARBA00022679"/>
    </source>
</evidence>
<name>A0ABD0L1S2_9CAEN</name>
<dbReference type="InterPro" id="IPR017868">
    <property type="entry name" value="Filamin/ABP280_repeat-like"/>
</dbReference>
<feature type="repeat" description="Filamin" evidence="6">
    <location>
        <begin position="238"/>
        <end position="324"/>
    </location>
</feature>
<organism evidence="10 11">
    <name type="scientific">Batillaria attramentaria</name>
    <dbReference type="NCBI Taxonomy" id="370345"/>
    <lineage>
        <taxon>Eukaryota</taxon>
        <taxon>Metazoa</taxon>
        <taxon>Spiralia</taxon>
        <taxon>Lophotrochozoa</taxon>
        <taxon>Mollusca</taxon>
        <taxon>Gastropoda</taxon>
        <taxon>Caenogastropoda</taxon>
        <taxon>Sorbeoconcha</taxon>
        <taxon>Cerithioidea</taxon>
        <taxon>Batillariidae</taxon>
        <taxon>Batillaria</taxon>
    </lineage>
</organism>
<dbReference type="Proteomes" id="UP001519460">
    <property type="component" value="Unassembled WGS sequence"/>
</dbReference>
<dbReference type="PROSITE" id="PS50194">
    <property type="entry name" value="FILAMIN_REPEAT"/>
    <property type="match status" value="1"/>
</dbReference>
<dbReference type="EC" id="2.3.2.26" evidence="3"/>
<evidence type="ECO:0000256" key="3">
    <source>
        <dbReference type="ARBA" id="ARBA00012485"/>
    </source>
</evidence>
<dbReference type="PANTHER" id="PTHR11254:SF340">
    <property type="entry name" value="APOPTOSIS-RESISTANT E3 UBIQUITIN PROTEIN LIGASE 1"/>
    <property type="match status" value="1"/>
</dbReference>
<evidence type="ECO:0000256" key="6">
    <source>
        <dbReference type="PROSITE-ProRule" id="PRU00087"/>
    </source>
</evidence>
<dbReference type="PROSITE" id="PS50237">
    <property type="entry name" value="HECT"/>
    <property type="match status" value="1"/>
</dbReference>
<dbReference type="Pfam" id="PF00630">
    <property type="entry name" value="Filamin"/>
    <property type="match status" value="1"/>
</dbReference>
<dbReference type="AlphaFoldDB" id="A0ABD0L1S2"/>
<feature type="domain" description="HECT" evidence="9">
    <location>
        <begin position="624"/>
        <end position="967"/>
    </location>
</feature>
<dbReference type="InterPro" id="IPR058738">
    <property type="entry name" value="PH-like_AREL1"/>
</dbReference>
<keyword evidence="8" id="KW-1133">Transmembrane helix</keyword>